<dbReference type="PROSITE" id="PS50977">
    <property type="entry name" value="HTH_TETR_2"/>
    <property type="match status" value="1"/>
</dbReference>
<feature type="DNA-binding region" description="H-T-H motif" evidence="2">
    <location>
        <begin position="37"/>
        <end position="56"/>
    </location>
</feature>
<dbReference type="EMBL" id="BMQA01000155">
    <property type="protein sequence ID" value="GGJ72563.1"/>
    <property type="molecule type" value="Genomic_DNA"/>
</dbReference>
<dbReference type="SUPFAM" id="SSF48498">
    <property type="entry name" value="Tetracyclin repressor-like, C-terminal domain"/>
    <property type="match status" value="1"/>
</dbReference>
<protein>
    <submittedName>
        <fullName evidence="4">TetR family transcriptional regulator</fullName>
    </submittedName>
</protein>
<evidence type="ECO:0000259" key="3">
    <source>
        <dbReference type="PROSITE" id="PS50977"/>
    </source>
</evidence>
<dbReference type="Pfam" id="PF21313">
    <property type="entry name" value="EthR_C"/>
    <property type="match status" value="1"/>
</dbReference>
<gene>
    <name evidence="4" type="ORF">GCM10010121_098980</name>
</gene>
<dbReference type="GO" id="GO:0000976">
    <property type="term" value="F:transcription cis-regulatory region binding"/>
    <property type="evidence" value="ECO:0007669"/>
    <property type="project" value="TreeGrafter"/>
</dbReference>
<dbReference type="Pfam" id="PF00440">
    <property type="entry name" value="TetR_N"/>
    <property type="match status" value="1"/>
</dbReference>
<dbReference type="InterPro" id="IPR049397">
    <property type="entry name" value="EthR_C"/>
</dbReference>
<dbReference type="PANTHER" id="PTHR30055">
    <property type="entry name" value="HTH-TYPE TRANSCRIPTIONAL REGULATOR RUTR"/>
    <property type="match status" value="1"/>
</dbReference>
<dbReference type="SUPFAM" id="SSF46689">
    <property type="entry name" value="Homeodomain-like"/>
    <property type="match status" value="1"/>
</dbReference>
<dbReference type="PANTHER" id="PTHR30055:SF184">
    <property type="entry name" value="HTH-TYPE TRANSCRIPTIONAL REGULATOR ETHR"/>
    <property type="match status" value="1"/>
</dbReference>
<sequence>MTVGRRSDAPRKGDLREQALLDAAEELLEHTSLENLTVEAIAQRAGISRGSLYFYFGNKHEVLAALVERTMRTIRAHADATARDESSSPLKAMERAVHATEQVWRAHSTVMRAAVDYSALHPVIGAAWSETVERFARTMTQVLRSAGIPEEDGPGGASALAYALCWMTERTFYRAACSGEGDLERASATIVEIWRRVMTG</sequence>
<proteinExistence type="predicted"/>
<name>A0A917PE16_9ACTN</name>
<keyword evidence="1 2" id="KW-0238">DNA-binding</keyword>
<feature type="domain" description="HTH tetR-type" evidence="3">
    <location>
        <begin position="14"/>
        <end position="74"/>
    </location>
</feature>
<comment type="caution">
    <text evidence="4">The sequence shown here is derived from an EMBL/GenBank/DDBJ whole genome shotgun (WGS) entry which is preliminary data.</text>
</comment>
<dbReference type="Gene3D" id="1.10.357.10">
    <property type="entry name" value="Tetracycline Repressor, domain 2"/>
    <property type="match status" value="1"/>
</dbReference>
<dbReference type="PROSITE" id="PS01081">
    <property type="entry name" value="HTH_TETR_1"/>
    <property type="match status" value="1"/>
</dbReference>
<dbReference type="PRINTS" id="PR00455">
    <property type="entry name" value="HTHTETR"/>
</dbReference>
<keyword evidence="5" id="KW-1185">Reference proteome</keyword>
<reference evidence="4" key="2">
    <citation type="submission" date="2020-09" db="EMBL/GenBank/DDBJ databases">
        <authorList>
            <person name="Sun Q."/>
            <person name="Ohkuma M."/>
        </authorList>
    </citation>
    <scope>NUCLEOTIDE SEQUENCE</scope>
    <source>
        <strain evidence="4">JCM 3086</strain>
    </source>
</reference>
<evidence type="ECO:0000256" key="1">
    <source>
        <dbReference type="ARBA" id="ARBA00023125"/>
    </source>
</evidence>
<dbReference type="AlphaFoldDB" id="A0A917PE16"/>
<dbReference type="InterPro" id="IPR036271">
    <property type="entry name" value="Tet_transcr_reg_TetR-rel_C_sf"/>
</dbReference>
<organism evidence="4 5">
    <name type="scientific">Streptomyces brasiliensis</name>
    <dbReference type="NCBI Taxonomy" id="1954"/>
    <lineage>
        <taxon>Bacteria</taxon>
        <taxon>Bacillati</taxon>
        <taxon>Actinomycetota</taxon>
        <taxon>Actinomycetes</taxon>
        <taxon>Kitasatosporales</taxon>
        <taxon>Streptomycetaceae</taxon>
        <taxon>Streptomyces</taxon>
    </lineage>
</organism>
<dbReference type="Gene3D" id="1.10.10.60">
    <property type="entry name" value="Homeodomain-like"/>
    <property type="match status" value="1"/>
</dbReference>
<evidence type="ECO:0000256" key="2">
    <source>
        <dbReference type="PROSITE-ProRule" id="PRU00335"/>
    </source>
</evidence>
<dbReference type="GO" id="GO:0003700">
    <property type="term" value="F:DNA-binding transcription factor activity"/>
    <property type="evidence" value="ECO:0007669"/>
    <property type="project" value="TreeGrafter"/>
</dbReference>
<evidence type="ECO:0000313" key="4">
    <source>
        <dbReference type="EMBL" id="GGJ72563.1"/>
    </source>
</evidence>
<evidence type="ECO:0000313" key="5">
    <source>
        <dbReference type="Proteomes" id="UP000657574"/>
    </source>
</evidence>
<dbReference type="Proteomes" id="UP000657574">
    <property type="component" value="Unassembled WGS sequence"/>
</dbReference>
<reference evidence="4" key="1">
    <citation type="journal article" date="2014" name="Int. J. Syst. Evol. Microbiol.">
        <title>Complete genome sequence of Corynebacterium casei LMG S-19264T (=DSM 44701T), isolated from a smear-ripened cheese.</title>
        <authorList>
            <consortium name="US DOE Joint Genome Institute (JGI-PGF)"/>
            <person name="Walter F."/>
            <person name="Albersmeier A."/>
            <person name="Kalinowski J."/>
            <person name="Ruckert C."/>
        </authorList>
    </citation>
    <scope>NUCLEOTIDE SEQUENCE</scope>
    <source>
        <strain evidence="4">JCM 3086</strain>
    </source>
</reference>
<dbReference type="InterPro" id="IPR009057">
    <property type="entry name" value="Homeodomain-like_sf"/>
</dbReference>
<accession>A0A917PE16</accession>
<dbReference type="InterPro" id="IPR023772">
    <property type="entry name" value="DNA-bd_HTH_TetR-type_CS"/>
</dbReference>
<dbReference type="InterPro" id="IPR050109">
    <property type="entry name" value="HTH-type_TetR-like_transc_reg"/>
</dbReference>
<dbReference type="InterPro" id="IPR001647">
    <property type="entry name" value="HTH_TetR"/>
</dbReference>